<dbReference type="SUPFAM" id="SSF53850">
    <property type="entry name" value="Periplasmic binding protein-like II"/>
    <property type="match status" value="1"/>
</dbReference>
<dbReference type="GO" id="GO:0140104">
    <property type="term" value="F:molecular carrier activity"/>
    <property type="evidence" value="ECO:0007669"/>
    <property type="project" value="InterPro"/>
</dbReference>
<evidence type="ECO:0000256" key="2">
    <source>
        <dbReference type="ARBA" id="ARBA00022448"/>
    </source>
</evidence>
<evidence type="ECO:0000256" key="4">
    <source>
        <dbReference type="ARBA" id="ARBA00022764"/>
    </source>
</evidence>
<dbReference type="InterPro" id="IPR005669">
    <property type="entry name" value="Thiosulph/SO4-bd"/>
</dbReference>
<protein>
    <recommendedName>
        <fullName evidence="8">Sulfate-binding protein</fullName>
    </recommendedName>
</protein>
<reference evidence="6" key="1">
    <citation type="submission" date="2020-12" db="EMBL/GenBank/DDBJ databases">
        <authorList>
            <person name="Iha C."/>
        </authorList>
    </citation>
    <scope>NUCLEOTIDE SEQUENCE</scope>
</reference>
<evidence type="ECO:0000256" key="5">
    <source>
        <dbReference type="SAM" id="MobiDB-lite"/>
    </source>
</evidence>
<keyword evidence="7" id="KW-1185">Reference proteome</keyword>
<evidence type="ECO:0000256" key="1">
    <source>
        <dbReference type="ARBA" id="ARBA00004418"/>
    </source>
</evidence>
<dbReference type="Proteomes" id="UP000708148">
    <property type="component" value="Unassembled WGS sequence"/>
</dbReference>
<dbReference type="EMBL" id="CAJHUC010002032">
    <property type="protein sequence ID" value="CAD7703011.1"/>
    <property type="molecule type" value="Genomic_DNA"/>
</dbReference>
<evidence type="ECO:0008006" key="8">
    <source>
        <dbReference type="Google" id="ProtNLM"/>
    </source>
</evidence>
<feature type="region of interest" description="Disordered" evidence="5">
    <location>
        <begin position="79"/>
        <end position="111"/>
    </location>
</feature>
<dbReference type="OrthoDB" id="1778at2759"/>
<dbReference type="GO" id="GO:1902358">
    <property type="term" value="P:sulfate transmembrane transport"/>
    <property type="evidence" value="ECO:0007669"/>
    <property type="project" value="InterPro"/>
</dbReference>
<keyword evidence="3" id="KW-0732">Signal</keyword>
<dbReference type="AlphaFoldDB" id="A0A8S1J6Z6"/>
<organism evidence="6 7">
    <name type="scientific">Ostreobium quekettii</name>
    <dbReference type="NCBI Taxonomy" id="121088"/>
    <lineage>
        <taxon>Eukaryota</taxon>
        <taxon>Viridiplantae</taxon>
        <taxon>Chlorophyta</taxon>
        <taxon>core chlorophytes</taxon>
        <taxon>Ulvophyceae</taxon>
        <taxon>TCBD clade</taxon>
        <taxon>Bryopsidales</taxon>
        <taxon>Ostreobineae</taxon>
        <taxon>Ostreobiaceae</taxon>
        <taxon>Ostreobium</taxon>
    </lineage>
</organism>
<accession>A0A8S1J6Z6</accession>
<feature type="compositionally biased region" description="Gly residues" evidence="5">
    <location>
        <begin position="79"/>
        <end position="99"/>
    </location>
</feature>
<keyword evidence="2" id="KW-0813">Transport</keyword>
<proteinExistence type="predicted"/>
<sequence>MAVGGAPDPLVVRMVHGEPYKLPHFWMLRQARRFWKASTDDGIVWRQHHSLASHCPSEFAPHPGYKWLAAAPTLNLGIGSGGPGGGGTGGSSSGGGHGDGSWSPQDPQPQYLLAEAGDDDKQSSRKPGPPIVLTLCSFAVTRMAYSQITRKFRQYYKEKTGREVRFRLSFAGSGVQARAVIDGLPADIVALALPLDVLKIVEAGLIHKDWRNRAPNGATACESVVAIVTRRGNPKNIHDWSDLVRNDVSVVTANPKTAGVARWTFLALWGNVMGRGDSKAKAWLTDFFRHVPVQPRDAREASEVFYKQKVGDALLTYENEVYMTNQMVGEEDALPYSAPTYNIRIEAPVAIVDRNINLRPPEVREAAEAFVNFLFTPEAQREFVRCGFRSIIPSVADETPDRYPPIKTKWTVDKKIGGWYQAQSKFFNPGKILDDIQKQVGEEKLAERRNKGKS</sequence>
<dbReference type="PANTHER" id="PTHR30368:SF2">
    <property type="entry name" value="SULFATE-BINDING PROTEIN"/>
    <property type="match status" value="1"/>
</dbReference>
<name>A0A8S1J6Z6_9CHLO</name>
<comment type="subcellular location">
    <subcellularLocation>
        <location evidence="1">Periplasm</location>
    </subcellularLocation>
</comment>
<evidence type="ECO:0000256" key="3">
    <source>
        <dbReference type="ARBA" id="ARBA00022729"/>
    </source>
</evidence>
<gene>
    <name evidence="6" type="ORF">OSTQU699_LOCUS8368</name>
</gene>
<evidence type="ECO:0000313" key="6">
    <source>
        <dbReference type="EMBL" id="CAD7703011.1"/>
    </source>
</evidence>
<dbReference type="Pfam" id="PF13531">
    <property type="entry name" value="SBP_bac_11"/>
    <property type="match status" value="1"/>
</dbReference>
<keyword evidence="4" id="KW-0574">Periplasm</keyword>
<dbReference type="Gene3D" id="3.40.190.10">
    <property type="entry name" value="Periplasmic binding protein-like II"/>
    <property type="match status" value="2"/>
</dbReference>
<dbReference type="PANTHER" id="PTHR30368">
    <property type="entry name" value="SULFATE-BINDING PROTEIN"/>
    <property type="match status" value="1"/>
</dbReference>
<comment type="caution">
    <text evidence="6">The sequence shown here is derived from an EMBL/GenBank/DDBJ whole genome shotgun (WGS) entry which is preliminary data.</text>
</comment>
<evidence type="ECO:0000313" key="7">
    <source>
        <dbReference type="Proteomes" id="UP000708148"/>
    </source>
</evidence>
<dbReference type="NCBIfam" id="TIGR00971">
    <property type="entry name" value="3a0106s03"/>
    <property type="match status" value="1"/>
</dbReference>
<dbReference type="CDD" id="cd01005">
    <property type="entry name" value="PBP2_CysP"/>
    <property type="match status" value="1"/>
</dbReference>